<accession>A0AAD9JAV1</accession>
<dbReference type="EMBL" id="JAODUP010000441">
    <property type="protein sequence ID" value="KAK2149704.1"/>
    <property type="molecule type" value="Genomic_DNA"/>
</dbReference>
<dbReference type="AlphaFoldDB" id="A0AAD9JAV1"/>
<protein>
    <submittedName>
        <fullName evidence="1">Uncharacterized protein</fullName>
    </submittedName>
</protein>
<comment type="caution">
    <text evidence="1">The sequence shown here is derived from an EMBL/GenBank/DDBJ whole genome shotgun (WGS) entry which is preliminary data.</text>
</comment>
<keyword evidence="2" id="KW-1185">Reference proteome</keyword>
<sequence>MLPGLHYLHNDLQQVAPEMVNVVTSMIRDFEDKVESGKLVDRPPNVQSAAVLTPGEKMLNRFKDVAQSKPTFSKIFGKK</sequence>
<dbReference type="Proteomes" id="UP001208570">
    <property type="component" value="Unassembled WGS sequence"/>
</dbReference>
<gene>
    <name evidence="1" type="ORF">LSH36_441g02003</name>
</gene>
<name>A0AAD9JAV1_9ANNE</name>
<organism evidence="1 2">
    <name type="scientific">Paralvinella palmiformis</name>
    <dbReference type="NCBI Taxonomy" id="53620"/>
    <lineage>
        <taxon>Eukaryota</taxon>
        <taxon>Metazoa</taxon>
        <taxon>Spiralia</taxon>
        <taxon>Lophotrochozoa</taxon>
        <taxon>Annelida</taxon>
        <taxon>Polychaeta</taxon>
        <taxon>Sedentaria</taxon>
        <taxon>Canalipalpata</taxon>
        <taxon>Terebellida</taxon>
        <taxon>Terebelliformia</taxon>
        <taxon>Alvinellidae</taxon>
        <taxon>Paralvinella</taxon>
    </lineage>
</organism>
<evidence type="ECO:0000313" key="1">
    <source>
        <dbReference type="EMBL" id="KAK2149704.1"/>
    </source>
</evidence>
<proteinExistence type="predicted"/>
<evidence type="ECO:0000313" key="2">
    <source>
        <dbReference type="Proteomes" id="UP001208570"/>
    </source>
</evidence>
<reference evidence="1" key="1">
    <citation type="journal article" date="2023" name="Mol. Biol. Evol.">
        <title>Third-Generation Sequencing Reveals the Adaptive Role of the Epigenome in Three Deep-Sea Polychaetes.</title>
        <authorList>
            <person name="Perez M."/>
            <person name="Aroh O."/>
            <person name="Sun Y."/>
            <person name="Lan Y."/>
            <person name="Juniper S.K."/>
            <person name="Young C.R."/>
            <person name="Angers B."/>
            <person name="Qian P.Y."/>
        </authorList>
    </citation>
    <scope>NUCLEOTIDE SEQUENCE</scope>
    <source>
        <strain evidence="1">P08H-3</strain>
    </source>
</reference>